<dbReference type="Proteomes" id="UP000698173">
    <property type="component" value="Unassembled WGS sequence"/>
</dbReference>
<name>A0A921FWS7_SPOPS</name>
<dbReference type="InterPro" id="IPR036928">
    <property type="entry name" value="AS_sf"/>
</dbReference>
<proteinExistence type="predicted"/>
<accession>A0A921FWS7</accession>
<dbReference type="SUPFAM" id="SSF75304">
    <property type="entry name" value="Amidase signature (AS) enzymes"/>
    <property type="match status" value="1"/>
</dbReference>
<keyword evidence="1" id="KW-0732">Signal</keyword>
<feature type="domain" description="SLH" evidence="2">
    <location>
        <begin position="530"/>
        <end position="593"/>
    </location>
</feature>
<evidence type="ECO:0000313" key="3">
    <source>
        <dbReference type="EMBL" id="HJF30909.1"/>
    </source>
</evidence>
<reference evidence="3" key="2">
    <citation type="submission" date="2021-09" db="EMBL/GenBank/DDBJ databases">
        <authorList>
            <person name="Gilroy R."/>
        </authorList>
    </citation>
    <scope>NUCLEOTIDE SEQUENCE</scope>
    <source>
        <strain evidence="3">CHK171-7178</strain>
    </source>
</reference>
<evidence type="ECO:0000256" key="1">
    <source>
        <dbReference type="SAM" id="SignalP"/>
    </source>
</evidence>
<evidence type="ECO:0000313" key="4">
    <source>
        <dbReference type="Proteomes" id="UP000698173"/>
    </source>
</evidence>
<feature type="chain" id="PRO_5037472550" evidence="1">
    <location>
        <begin position="29"/>
        <end position="593"/>
    </location>
</feature>
<dbReference type="PROSITE" id="PS51272">
    <property type="entry name" value="SLH"/>
    <property type="match status" value="1"/>
</dbReference>
<gene>
    <name evidence="3" type="ORF">K8V56_03900</name>
</gene>
<dbReference type="Gene3D" id="3.90.1300.10">
    <property type="entry name" value="Amidase signature (AS) domain"/>
    <property type="match status" value="1"/>
</dbReference>
<evidence type="ECO:0000259" key="2">
    <source>
        <dbReference type="PROSITE" id="PS51272"/>
    </source>
</evidence>
<dbReference type="InterPro" id="IPR023631">
    <property type="entry name" value="Amidase_dom"/>
</dbReference>
<protein>
    <submittedName>
        <fullName evidence="3">S-layer homology domain-containing protein</fullName>
    </submittedName>
</protein>
<feature type="signal peptide" evidence="1">
    <location>
        <begin position="1"/>
        <end position="28"/>
    </location>
</feature>
<reference evidence="3" key="1">
    <citation type="journal article" date="2021" name="PeerJ">
        <title>Extensive microbial diversity within the chicken gut microbiome revealed by metagenomics and culture.</title>
        <authorList>
            <person name="Gilroy R."/>
            <person name="Ravi A."/>
            <person name="Getino M."/>
            <person name="Pursley I."/>
            <person name="Horton D.L."/>
            <person name="Alikhan N.F."/>
            <person name="Baker D."/>
            <person name="Gharbi K."/>
            <person name="Hall N."/>
            <person name="Watson M."/>
            <person name="Adriaenssens E.M."/>
            <person name="Foster-Nyarko E."/>
            <person name="Jarju S."/>
            <person name="Secka A."/>
            <person name="Antonio M."/>
            <person name="Oren A."/>
            <person name="Chaudhuri R.R."/>
            <person name="La Ragione R."/>
            <person name="Hildebrand F."/>
            <person name="Pallen M.J."/>
        </authorList>
    </citation>
    <scope>NUCLEOTIDE SEQUENCE</scope>
    <source>
        <strain evidence="3">CHK171-7178</strain>
    </source>
</reference>
<dbReference type="PANTHER" id="PTHR42678">
    <property type="entry name" value="AMIDASE"/>
    <property type="match status" value="1"/>
</dbReference>
<dbReference type="PANTHER" id="PTHR42678:SF34">
    <property type="entry name" value="OS04G0183300 PROTEIN"/>
    <property type="match status" value="1"/>
</dbReference>
<dbReference type="EMBL" id="DYWT01000061">
    <property type="protein sequence ID" value="HJF30909.1"/>
    <property type="molecule type" value="Genomic_DNA"/>
</dbReference>
<sequence length="593" mass="64149">MLKVLNRVITLIALMAVMAVLPMASVSAEETKFDPFEKSIKEISEALDNNQITSEQLVTYYLERIKAYDKQGPTINSLTNINEEAIEIAKQLDAERQSKGTRGVLHGIPIVVKDNFDVKGMPTTAGSVVLKEAYPEKDAFTIQKLKDAGVIIIGKTNMSEFAASYGRLGYGSLSGLTLNPYNLKRDASGSSSGTAAAVTANFGVFGLGTDTSGSVRGPSHVTGLVGIRPTLGLISRGGVVPSSLNFDTPGPMAKSVEDVAIALSFMAGVDKKDEQTLAAKGHIVEDYSKSLNNVALENARIGVAVDFFGDNAEVDAITNKALKKMEAMGAELIPVSFSETTKYLWTPIIGPIGAADFKVQLEKYLQRFPESQPKTLEDIIKVSESPEVLNSATPVNPAGLEGLKTNLKQAAFKDTPEYNDLVTKEIPKVRNEVQSIMDKESLDAIVFPTMSCPASSRFDQEDPTYICEAYDTYAAGYVATATGFPEITVPAGSTKEELPVGVSFLGLPYSEQSLLDLAYSFEQATNARTLPKTTPKFKDVSSYVDEIMYLKVKGIMKGYPDGTFKPNDPITRLQAIRLILKEKGIVLGEPYHK</sequence>
<comment type="caution">
    <text evidence="3">The sequence shown here is derived from an EMBL/GenBank/DDBJ whole genome shotgun (WGS) entry which is preliminary data.</text>
</comment>
<dbReference type="InterPro" id="IPR001119">
    <property type="entry name" value="SLH_dom"/>
</dbReference>
<dbReference type="Pfam" id="PF00395">
    <property type="entry name" value="SLH"/>
    <property type="match status" value="1"/>
</dbReference>
<organism evidence="3 4">
    <name type="scientific">Sporosarcina psychrophila</name>
    <name type="common">Bacillus psychrophilus</name>
    <dbReference type="NCBI Taxonomy" id="1476"/>
    <lineage>
        <taxon>Bacteria</taxon>
        <taxon>Bacillati</taxon>
        <taxon>Bacillota</taxon>
        <taxon>Bacilli</taxon>
        <taxon>Bacillales</taxon>
        <taxon>Caryophanaceae</taxon>
        <taxon>Sporosarcina</taxon>
    </lineage>
</organism>
<dbReference type="Pfam" id="PF01425">
    <property type="entry name" value="Amidase"/>
    <property type="match status" value="1"/>
</dbReference>
<dbReference type="AlphaFoldDB" id="A0A921FWS7"/>